<organism evidence="2 3">
    <name type="scientific">Halomonas stenophila</name>
    <dbReference type="NCBI Taxonomy" id="795312"/>
    <lineage>
        <taxon>Bacteria</taxon>
        <taxon>Pseudomonadati</taxon>
        <taxon>Pseudomonadota</taxon>
        <taxon>Gammaproteobacteria</taxon>
        <taxon>Oceanospirillales</taxon>
        <taxon>Halomonadaceae</taxon>
        <taxon>Halomonas</taxon>
    </lineage>
</organism>
<dbReference type="Gene3D" id="3.40.50.1820">
    <property type="entry name" value="alpha/beta hydrolase"/>
    <property type="match status" value="1"/>
</dbReference>
<protein>
    <submittedName>
        <fullName evidence="2">Pimeloyl-ACP methyl ester carboxylesterase</fullName>
    </submittedName>
</protein>
<dbReference type="InterPro" id="IPR000639">
    <property type="entry name" value="Epox_hydrolase-like"/>
</dbReference>
<dbReference type="PANTHER" id="PTHR43798:SF33">
    <property type="entry name" value="HYDROLASE, PUTATIVE (AFU_ORTHOLOGUE AFUA_2G14860)-RELATED"/>
    <property type="match status" value="1"/>
</dbReference>
<sequence>MTPRTMTPRQLRLDAGPQAYHESGAGPAIVLLHGISSGAASWAPLALHLAGYRLLAWDAPGYGDSQPLAAAEPTAADYAARLDAWLDALGIERCVLVGHSLGAMMASAYAARRPEQLTGVILADPALGYRDADEAKRDEVYRSRWTRLAEQGHEAYAAARAPRLLRDDADPGDVARVREGMRRLHVEGFAQASWMLAHDALEAYAPAGLPVPATVLCGDADAITPPEASRALAGRLGLPYRGIARAGHASYIDAPEAFAAAVAAFAEPLLTPSTRTRKRTTP</sequence>
<dbReference type="SUPFAM" id="SSF53474">
    <property type="entry name" value="alpha/beta-Hydrolases"/>
    <property type="match status" value="1"/>
</dbReference>
<gene>
    <name evidence="2" type="ORF">FHR97_001385</name>
</gene>
<dbReference type="InterPro" id="IPR000073">
    <property type="entry name" value="AB_hydrolase_1"/>
</dbReference>
<dbReference type="GO" id="GO:0016020">
    <property type="term" value="C:membrane"/>
    <property type="evidence" value="ECO:0007669"/>
    <property type="project" value="TreeGrafter"/>
</dbReference>
<dbReference type="InterPro" id="IPR029058">
    <property type="entry name" value="AB_hydrolase_fold"/>
</dbReference>
<dbReference type="PRINTS" id="PR00412">
    <property type="entry name" value="EPOXHYDRLASE"/>
</dbReference>
<dbReference type="GO" id="GO:0003824">
    <property type="term" value="F:catalytic activity"/>
    <property type="evidence" value="ECO:0007669"/>
    <property type="project" value="InterPro"/>
</dbReference>
<evidence type="ECO:0000313" key="3">
    <source>
        <dbReference type="Proteomes" id="UP000518892"/>
    </source>
</evidence>
<dbReference type="PANTHER" id="PTHR43798">
    <property type="entry name" value="MONOACYLGLYCEROL LIPASE"/>
    <property type="match status" value="1"/>
</dbReference>
<dbReference type="RefSeq" id="WP_246403824.1">
    <property type="nucleotide sequence ID" value="NZ_JACHXR010000003.1"/>
</dbReference>
<feature type="domain" description="AB hydrolase-1" evidence="1">
    <location>
        <begin position="27"/>
        <end position="255"/>
    </location>
</feature>
<dbReference type="InterPro" id="IPR050266">
    <property type="entry name" value="AB_hydrolase_sf"/>
</dbReference>
<comment type="caution">
    <text evidence="2">The sequence shown here is derived from an EMBL/GenBank/DDBJ whole genome shotgun (WGS) entry which is preliminary data.</text>
</comment>
<dbReference type="EMBL" id="JACHXR010000003">
    <property type="protein sequence ID" value="MBB3230536.1"/>
    <property type="molecule type" value="Genomic_DNA"/>
</dbReference>
<dbReference type="AlphaFoldDB" id="A0A7W5ETS8"/>
<evidence type="ECO:0000259" key="1">
    <source>
        <dbReference type="Pfam" id="PF00561"/>
    </source>
</evidence>
<reference evidence="2 3" key="1">
    <citation type="submission" date="2020-08" db="EMBL/GenBank/DDBJ databases">
        <title>Genomic Encyclopedia of Type Strains, Phase III (KMG-III): the genomes of soil and plant-associated and newly described type strains.</title>
        <authorList>
            <person name="Whitman W."/>
        </authorList>
    </citation>
    <scope>NUCLEOTIDE SEQUENCE [LARGE SCALE GENOMIC DNA]</scope>
    <source>
        <strain evidence="2 3">CECT 7744</strain>
    </source>
</reference>
<accession>A0A7W5ETS8</accession>
<evidence type="ECO:0000313" key="2">
    <source>
        <dbReference type="EMBL" id="MBB3230536.1"/>
    </source>
</evidence>
<dbReference type="Proteomes" id="UP000518892">
    <property type="component" value="Unassembled WGS sequence"/>
</dbReference>
<proteinExistence type="predicted"/>
<dbReference type="PRINTS" id="PR00111">
    <property type="entry name" value="ABHYDROLASE"/>
</dbReference>
<keyword evidence="3" id="KW-1185">Reference proteome</keyword>
<name>A0A7W5ETS8_9GAMM</name>
<dbReference type="Pfam" id="PF00561">
    <property type="entry name" value="Abhydrolase_1"/>
    <property type="match status" value="1"/>
</dbReference>